<gene>
    <name evidence="2" type="ORF">c6_g1_i2</name>
</gene>
<accession>A0A0K8VLM7</accession>
<evidence type="ECO:0000256" key="1">
    <source>
        <dbReference type="SAM" id="Phobius"/>
    </source>
</evidence>
<organism evidence="2">
    <name type="scientific">Bactrocera latifrons</name>
    <name type="common">Malaysian fruit fly</name>
    <name type="synonym">Chaetodacus latifrons</name>
    <dbReference type="NCBI Taxonomy" id="174628"/>
    <lineage>
        <taxon>Eukaryota</taxon>
        <taxon>Metazoa</taxon>
        <taxon>Ecdysozoa</taxon>
        <taxon>Arthropoda</taxon>
        <taxon>Hexapoda</taxon>
        <taxon>Insecta</taxon>
        <taxon>Pterygota</taxon>
        <taxon>Neoptera</taxon>
        <taxon>Endopterygota</taxon>
        <taxon>Diptera</taxon>
        <taxon>Brachycera</taxon>
        <taxon>Muscomorpha</taxon>
        <taxon>Tephritoidea</taxon>
        <taxon>Tephritidae</taxon>
        <taxon>Bactrocera</taxon>
        <taxon>Bactrocera</taxon>
    </lineage>
</organism>
<dbReference type="AlphaFoldDB" id="A0A0K8VLM7"/>
<keyword evidence="1" id="KW-0472">Membrane</keyword>
<protein>
    <submittedName>
        <fullName evidence="2">Uncharacterized protein</fullName>
    </submittedName>
</protein>
<name>A0A0K8VLM7_BACLA</name>
<dbReference type="OrthoDB" id="8068373at2759"/>
<reference evidence="2" key="1">
    <citation type="submission" date="2015-06" db="EMBL/GenBank/DDBJ databases">
        <authorList>
            <person name="Hoefler B.C."/>
            <person name="Straight P.D."/>
        </authorList>
    </citation>
    <scope>NUCLEOTIDE SEQUENCE</scope>
</reference>
<keyword evidence="1" id="KW-1133">Transmembrane helix</keyword>
<keyword evidence="1" id="KW-0812">Transmembrane</keyword>
<feature type="transmembrane region" description="Helical" evidence="1">
    <location>
        <begin position="150"/>
        <end position="173"/>
    </location>
</feature>
<evidence type="ECO:0000313" key="2">
    <source>
        <dbReference type="EMBL" id="JAI39786.1"/>
    </source>
</evidence>
<proteinExistence type="predicted"/>
<sequence>MMCHASISSSSASKSNNNNTCNNKYICGSAHSIGSDADCNCSWPSAASTTISAHGAASSALAAKQRSSSSYKKYRRAKALNNVQSSSDSSFSYNSNKHDAQRLEDHCSSSCSSNSITSLTPASAPITATASNSCSPTLHRRRRRRHDAAFIAYCSSAASSSSVAVALAAGWNICRAFSLSICMLLLLRAAPSVRGIAVGVDTANANITDLGSPGGYSMTIYSI</sequence>
<dbReference type="EMBL" id="GDHF01012528">
    <property type="protein sequence ID" value="JAI39786.1"/>
    <property type="molecule type" value="Transcribed_RNA"/>
</dbReference>